<dbReference type="PANTHER" id="PTHR37422:SF13">
    <property type="entry name" value="LIPOPOLYSACCHARIDE BIOSYNTHESIS PROTEIN PA4999-RELATED"/>
    <property type="match status" value="1"/>
</dbReference>
<comment type="subcellular location">
    <subcellularLocation>
        <location evidence="1">Membrane</location>
        <topology evidence="1">Multi-pass membrane protein</topology>
    </subcellularLocation>
</comment>
<comment type="caution">
    <text evidence="7">The sequence shown here is derived from an EMBL/GenBank/DDBJ whole genome shotgun (WGS) entry which is preliminary data.</text>
</comment>
<protein>
    <submittedName>
        <fullName evidence="7">O-antigen ligase family protein</fullName>
    </submittedName>
</protein>
<evidence type="ECO:0000313" key="7">
    <source>
        <dbReference type="EMBL" id="MFC5453466.1"/>
    </source>
</evidence>
<evidence type="ECO:0000256" key="1">
    <source>
        <dbReference type="ARBA" id="ARBA00004141"/>
    </source>
</evidence>
<dbReference type="RefSeq" id="WP_377162571.1">
    <property type="nucleotide sequence ID" value="NZ_JBHSMQ010000001.1"/>
</dbReference>
<keyword evidence="4 5" id="KW-0472">Membrane</keyword>
<dbReference type="GO" id="GO:0016874">
    <property type="term" value="F:ligase activity"/>
    <property type="evidence" value="ECO:0007669"/>
    <property type="project" value="UniProtKB-KW"/>
</dbReference>
<proteinExistence type="predicted"/>
<feature type="transmembrane region" description="Helical" evidence="5">
    <location>
        <begin position="179"/>
        <end position="197"/>
    </location>
</feature>
<evidence type="ECO:0000313" key="8">
    <source>
        <dbReference type="Proteomes" id="UP001596052"/>
    </source>
</evidence>
<feature type="transmembrane region" description="Helical" evidence="5">
    <location>
        <begin position="226"/>
        <end position="243"/>
    </location>
</feature>
<keyword evidence="3 5" id="KW-1133">Transmembrane helix</keyword>
<feature type="transmembrane region" description="Helical" evidence="5">
    <location>
        <begin position="203"/>
        <end position="219"/>
    </location>
</feature>
<dbReference type="InterPro" id="IPR051533">
    <property type="entry name" value="WaaL-like"/>
</dbReference>
<dbReference type="Pfam" id="PF04932">
    <property type="entry name" value="Wzy_C"/>
    <property type="match status" value="1"/>
</dbReference>
<sequence>MEFRAAVFFLFLYYIRPQDWIAGLAGFNIMRPLILIWAVGLHGSHQRSPYPGILKTPHDWVMLAYWGWVVWTAPDGQGTFTAFLTLVVFYAFTVQSLTTWERMLAYLKAWNYAILGVALIAVASLYKIDFTGAREMTELNEGRLAIGTWMHNNPNALGHSVAVVVPLSFLLHFWRSGLVGKMVIFPLQSALALYCIYETQSKGAFLVTAALMVLIFVIGRPLVVKLFALALAVSLGVSALSFLPRMSDMNNLRSEAGVQGRLMAWELAKTAMERSPAGWKQFVAYINWFGLTEKKATHSSYVQVGADLGVNGMFIYLLALWVSFRTTFFIHRFTRENDDKERCRRAAMVLIIAYAVSSWMINREYHTEYFLLIAVAAAMHRLHKAEEQIAQRSEIAGLASAGCSDNQAIGTAPSAGSADILSPGVLTPADQLDGLLRAVESDKKTDAARATDHKALSAYAEMPVKKIDVVAVQGKQTWNRIDILDLAAGAALTWLVIYIWEYILKNL</sequence>
<accession>A0ABW0KLK4</accession>
<name>A0ABW0KLK4_9BACT</name>
<feature type="transmembrane region" description="Helical" evidence="5">
    <location>
        <begin position="77"/>
        <end position="97"/>
    </location>
</feature>
<evidence type="ECO:0000256" key="2">
    <source>
        <dbReference type="ARBA" id="ARBA00022692"/>
    </source>
</evidence>
<feature type="transmembrane region" description="Helical" evidence="5">
    <location>
        <begin position="483"/>
        <end position="503"/>
    </location>
</feature>
<evidence type="ECO:0000256" key="3">
    <source>
        <dbReference type="ARBA" id="ARBA00022989"/>
    </source>
</evidence>
<evidence type="ECO:0000259" key="6">
    <source>
        <dbReference type="Pfam" id="PF04932"/>
    </source>
</evidence>
<reference evidence="8" key="1">
    <citation type="journal article" date="2019" name="Int. J. Syst. Evol. Microbiol.">
        <title>The Global Catalogue of Microorganisms (GCM) 10K type strain sequencing project: providing services to taxonomists for standard genome sequencing and annotation.</title>
        <authorList>
            <consortium name="The Broad Institute Genomics Platform"/>
            <consortium name="The Broad Institute Genome Sequencing Center for Infectious Disease"/>
            <person name="Wu L."/>
            <person name="Ma J."/>
        </authorList>
    </citation>
    <scope>NUCLEOTIDE SEQUENCE [LARGE SCALE GENOMIC DNA]</scope>
    <source>
        <strain evidence="8">CGMCC 4.1469</strain>
    </source>
</reference>
<keyword evidence="8" id="KW-1185">Reference proteome</keyword>
<evidence type="ECO:0000256" key="5">
    <source>
        <dbReference type="SAM" id="Phobius"/>
    </source>
</evidence>
<keyword evidence="2 5" id="KW-0812">Transmembrane</keyword>
<evidence type="ECO:0000256" key="4">
    <source>
        <dbReference type="ARBA" id="ARBA00023136"/>
    </source>
</evidence>
<feature type="transmembrane region" description="Helical" evidence="5">
    <location>
        <begin position="20"/>
        <end position="40"/>
    </location>
</feature>
<dbReference type="Proteomes" id="UP001596052">
    <property type="component" value="Unassembled WGS sequence"/>
</dbReference>
<keyword evidence="7" id="KW-0436">Ligase</keyword>
<feature type="transmembrane region" description="Helical" evidence="5">
    <location>
        <begin position="109"/>
        <end position="128"/>
    </location>
</feature>
<dbReference type="EMBL" id="JBHSMQ010000001">
    <property type="protein sequence ID" value="MFC5453466.1"/>
    <property type="molecule type" value="Genomic_DNA"/>
</dbReference>
<feature type="domain" description="O-antigen ligase-related" evidence="6">
    <location>
        <begin position="190"/>
        <end position="317"/>
    </location>
</feature>
<feature type="transmembrane region" description="Helical" evidence="5">
    <location>
        <begin position="313"/>
        <end position="331"/>
    </location>
</feature>
<dbReference type="PANTHER" id="PTHR37422">
    <property type="entry name" value="TEICHURONIC ACID BIOSYNTHESIS PROTEIN TUAE"/>
    <property type="match status" value="1"/>
</dbReference>
<feature type="transmembrane region" description="Helical" evidence="5">
    <location>
        <begin position="343"/>
        <end position="361"/>
    </location>
</feature>
<dbReference type="InterPro" id="IPR007016">
    <property type="entry name" value="O-antigen_ligase-rel_domated"/>
</dbReference>
<organism evidence="7 8">
    <name type="scientific">Prosthecobacter fluviatilis</name>
    <dbReference type="NCBI Taxonomy" id="445931"/>
    <lineage>
        <taxon>Bacteria</taxon>
        <taxon>Pseudomonadati</taxon>
        <taxon>Verrucomicrobiota</taxon>
        <taxon>Verrucomicrobiia</taxon>
        <taxon>Verrucomicrobiales</taxon>
        <taxon>Verrucomicrobiaceae</taxon>
        <taxon>Prosthecobacter</taxon>
    </lineage>
</organism>
<gene>
    <name evidence="7" type="ORF">ACFQDI_01255</name>
</gene>